<organism evidence="1 2">
    <name type="scientific">Hymenobacter glaciei</name>
    <dbReference type="NCBI Taxonomy" id="877209"/>
    <lineage>
        <taxon>Bacteria</taxon>
        <taxon>Pseudomonadati</taxon>
        <taxon>Bacteroidota</taxon>
        <taxon>Cytophagia</taxon>
        <taxon>Cytophagales</taxon>
        <taxon>Hymenobacteraceae</taxon>
        <taxon>Hymenobacter</taxon>
    </lineage>
</organism>
<accession>A0ABP7UXP9</accession>
<reference evidence="2" key="1">
    <citation type="journal article" date="2019" name="Int. J. Syst. Evol. Microbiol.">
        <title>The Global Catalogue of Microorganisms (GCM) 10K type strain sequencing project: providing services to taxonomists for standard genome sequencing and annotation.</title>
        <authorList>
            <consortium name="The Broad Institute Genomics Platform"/>
            <consortium name="The Broad Institute Genome Sequencing Center for Infectious Disease"/>
            <person name="Wu L."/>
            <person name="Ma J."/>
        </authorList>
    </citation>
    <scope>NUCLEOTIDE SEQUENCE [LARGE SCALE GENOMIC DNA]</scope>
    <source>
        <strain evidence="2">JCM 17225</strain>
    </source>
</reference>
<gene>
    <name evidence="1" type="ORF">GCM10022409_47820</name>
</gene>
<keyword evidence="2" id="KW-1185">Reference proteome</keyword>
<dbReference type="EMBL" id="BAABDK010000035">
    <property type="protein sequence ID" value="GAA4055098.1"/>
    <property type="molecule type" value="Genomic_DNA"/>
</dbReference>
<sequence length="97" mass="10115">MAYIFPFTAVPVVALASGIGARVVQVPVLGLYRRSSLVKVPPASCPPKAYTMPPTTATPAVEAGVEFAKLGPMPPVCTFTVWMEGAGEVKVSAPLRT</sequence>
<evidence type="ECO:0000313" key="1">
    <source>
        <dbReference type="EMBL" id="GAA4055098.1"/>
    </source>
</evidence>
<protein>
    <recommendedName>
        <fullName evidence="3">Secreted protein</fullName>
    </recommendedName>
</protein>
<proteinExistence type="predicted"/>
<dbReference type="Proteomes" id="UP001501469">
    <property type="component" value="Unassembled WGS sequence"/>
</dbReference>
<evidence type="ECO:0008006" key="3">
    <source>
        <dbReference type="Google" id="ProtNLM"/>
    </source>
</evidence>
<evidence type="ECO:0000313" key="2">
    <source>
        <dbReference type="Proteomes" id="UP001501469"/>
    </source>
</evidence>
<name>A0ABP7UXP9_9BACT</name>
<comment type="caution">
    <text evidence="1">The sequence shown here is derived from an EMBL/GenBank/DDBJ whole genome shotgun (WGS) entry which is preliminary data.</text>
</comment>